<dbReference type="SUPFAM" id="SSF64356">
    <property type="entry name" value="SNARE-like"/>
    <property type="match status" value="1"/>
</dbReference>
<organism evidence="1 2">
    <name type="scientific">Hepatospora eriocheir</name>
    <dbReference type="NCBI Taxonomy" id="1081669"/>
    <lineage>
        <taxon>Eukaryota</taxon>
        <taxon>Fungi</taxon>
        <taxon>Fungi incertae sedis</taxon>
        <taxon>Microsporidia</taxon>
        <taxon>Hepatosporidae</taxon>
        <taxon>Hepatospora</taxon>
    </lineage>
</organism>
<reference evidence="1 2" key="1">
    <citation type="journal article" date="2017" name="Environ. Microbiol.">
        <title>Decay of the glycolytic pathway and adaptation to intranuclear parasitism within Enterocytozoonidae microsporidia.</title>
        <authorList>
            <person name="Wiredu Boakye D."/>
            <person name="Jaroenlak P."/>
            <person name="Prachumwat A."/>
            <person name="Williams T.A."/>
            <person name="Bateman K.S."/>
            <person name="Itsathitphaisarn O."/>
            <person name="Sritunyalucksana K."/>
            <person name="Paszkiewicz K.H."/>
            <person name="Moore K.A."/>
            <person name="Stentiford G.D."/>
            <person name="Williams B.A."/>
        </authorList>
    </citation>
    <scope>NUCLEOTIDE SEQUENCE [LARGE SCALE GENOMIC DNA]</scope>
    <source>
        <strain evidence="2">canceri</strain>
    </source>
</reference>
<sequence length="104" mass="12537">MFEYNLTILNEKDKIIYKDSYIKDDCDPLPFILTYSLIENEKIDKKDYKTYKYQLNSGHKILLVTKNKSNNENIKFIDKISNSLIKFLFNPKMNDNEYLIEFSY</sequence>
<dbReference type="EMBL" id="LTAI01000068">
    <property type="protein sequence ID" value="ORE00066.1"/>
    <property type="molecule type" value="Genomic_DNA"/>
</dbReference>
<proteinExistence type="predicted"/>
<dbReference type="InterPro" id="IPR011012">
    <property type="entry name" value="Longin-like_dom_sf"/>
</dbReference>
<accession>A0A1X0QK48</accession>
<evidence type="ECO:0000313" key="1">
    <source>
        <dbReference type="EMBL" id="ORE00066.1"/>
    </source>
</evidence>
<dbReference type="AlphaFoldDB" id="A0A1X0QK48"/>
<gene>
    <name evidence="1" type="ORF">A0H76_2338</name>
</gene>
<dbReference type="Proteomes" id="UP000192501">
    <property type="component" value="Unassembled WGS sequence"/>
</dbReference>
<comment type="caution">
    <text evidence="1">The sequence shown here is derived from an EMBL/GenBank/DDBJ whole genome shotgun (WGS) entry which is preliminary data.</text>
</comment>
<name>A0A1X0QK48_9MICR</name>
<protein>
    <submittedName>
        <fullName evidence="1">Uncharacterized protein</fullName>
    </submittedName>
</protein>
<dbReference type="VEuPathDB" id="MicrosporidiaDB:A0H76_2338"/>
<evidence type="ECO:0000313" key="2">
    <source>
        <dbReference type="Proteomes" id="UP000192501"/>
    </source>
</evidence>